<reference evidence="8" key="1">
    <citation type="submission" date="2025-08" db="UniProtKB">
        <authorList>
            <consortium name="RefSeq"/>
        </authorList>
    </citation>
    <scope>IDENTIFICATION</scope>
    <source>
        <tissue evidence="8">Gonad</tissue>
    </source>
</reference>
<dbReference type="GO" id="GO:0016020">
    <property type="term" value="C:membrane"/>
    <property type="evidence" value="ECO:0007669"/>
    <property type="project" value="UniProtKB-SubCell"/>
</dbReference>
<dbReference type="KEGG" id="bbel:109478591"/>
<evidence type="ECO:0000256" key="4">
    <source>
        <dbReference type="ARBA" id="ARBA00023136"/>
    </source>
</evidence>
<feature type="region of interest" description="Disordered" evidence="5">
    <location>
        <begin position="327"/>
        <end position="346"/>
    </location>
</feature>
<name>A0A6P4ZXW5_BRABE</name>
<dbReference type="InterPro" id="IPR013636">
    <property type="entry name" value="ARMH3_C"/>
</dbReference>
<evidence type="ECO:0000313" key="7">
    <source>
        <dbReference type="Proteomes" id="UP000515135"/>
    </source>
</evidence>
<evidence type="ECO:0000256" key="5">
    <source>
        <dbReference type="SAM" id="MobiDB-lite"/>
    </source>
</evidence>
<comment type="subcellular location">
    <subcellularLocation>
        <location evidence="1">Membrane</location>
    </subcellularLocation>
</comment>
<evidence type="ECO:0000256" key="1">
    <source>
        <dbReference type="ARBA" id="ARBA00004370"/>
    </source>
</evidence>
<dbReference type="GeneID" id="109478591"/>
<feature type="region of interest" description="Disordered" evidence="5">
    <location>
        <begin position="351"/>
        <end position="378"/>
    </location>
</feature>
<dbReference type="RefSeq" id="XP_019635817.1">
    <property type="nucleotide sequence ID" value="XM_019780258.1"/>
</dbReference>
<evidence type="ECO:0000313" key="8">
    <source>
        <dbReference type="RefSeq" id="XP_019635817.1"/>
    </source>
</evidence>
<dbReference type="PANTHER" id="PTHR13608">
    <property type="entry name" value="ARMADILLO-LIKE HELICAL DOMAIN-CONTAINING PROTEIN 3"/>
    <property type="match status" value="1"/>
</dbReference>
<evidence type="ECO:0000259" key="6">
    <source>
        <dbReference type="SMART" id="SM01158"/>
    </source>
</evidence>
<accession>A0A6P4ZXW5</accession>
<proteinExistence type="predicted"/>
<feature type="region of interest" description="Disordered" evidence="5">
    <location>
        <begin position="1"/>
        <end position="27"/>
    </location>
</feature>
<dbReference type="Proteomes" id="UP000515135">
    <property type="component" value="Unplaced"/>
</dbReference>
<dbReference type="PANTHER" id="PTHR13608:SF3">
    <property type="entry name" value="ARMADILLO-LIKE HELICAL DOMAIN-CONTAINING PROTEIN 3"/>
    <property type="match status" value="1"/>
</dbReference>
<keyword evidence="3" id="KW-1133">Transmembrane helix</keyword>
<evidence type="ECO:0000256" key="2">
    <source>
        <dbReference type="ARBA" id="ARBA00022692"/>
    </source>
</evidence>
<keyword evidence="7" id="KW-1185">Reference proteome</keyword>
<organism evidence="7 8">
    <name type="scientific">Branchiostoma belcheri</name>
    <name type="common">Amphioxus</name>
    <dbReference type="NCBI Taxonomy" id="7741"/>
    <lineage>
        <taxon>Eukaryota</taxon>
        <taxon>Metazoa</taxon>
        <taxon>Chordata</taxon>
        <taxon>Cephalochordata</taxon>
        <taxon>Leptocardii</taxon>
        <taxon>Amphioxiformes</taxon>
        <taxon>Branchiostomatidae</taxon>
        <taxon>Branchiostoma</taxon>
    </lineage>
</organism>
<dbReference type="OrthoDB" id="2012278at2759"/>
<keyword evidence="4" id="KW-0472">Membrane</keyword>
<keyword evidence="2" id="KW-0812">Transmembrane</keyword>
<protein>
    <submittedName>
        <fullName evidence="8">UPF0668 protein C10orf76 homolog</fullName>
    </submittedName>
</protein>
<dbReference type="InterPro" id="IPR039868">
    <property type="entry name" value="ARMD3-like"/>
</dbReference>
<dbReference type="AlphaFoldDB" id="A0A6P4ZXW5"/>
<gene>
    <name evidence="8" type="primary">LOC109478591</name>
</gene>
<evidence type="ECO:0000256" key="3">
    <source>
        <dbReference type="ARBA" id="ARBA00022989"/>
    </source>
</evidence>
<feature type="domain" description="Armadillo-like helical" evidence="6">
    <location>
        <begin position="450"/>
        <end position="685"/>
    </location>
</feature>
<feature type="compositionally biased region" description="Low complexity" evidence="5">
    <location>
        <begin position="327"/>
        <end position="341"/>
    </location>
</feature>
<dbReference type="SMART" id="SM01158">
    <property type="entry name" value="DUF1741"/>
    <property type="match status" value="1"/>
</dbReference>
<feature type="compositionally biased region" description="Basic and acidic residues" evidence="5">
    <location>
        <begin position="1"/>
        <end position="17"/>
    </location>
</feature>
<dbReference type="GO" id="GO:0005829">
    <property type="term" value="C:cytosol"/>
    <property type="evidence" value="ECO:0007669"/>
    <property type="project" value="TreeGrafter"/>
</dbReference>
<sequence length="703" mass="79834">MTTTPEKADKKDKESGLLRKGSSSKKPLKEKVVQIYESFFKGEDPSLGNPNFWDEFFLMKANVAYIEKTFSKMTPEQLVALKDNINLLFHRCILTLKEDYQIRVVNALQTMCALIRGVYGKSLGDYGFDIINILVGFDAAEVQMQRLIESVHSILTGENPAGLKTLSLKLLLILATATDNVSQNTILEYIMINSVFESVVQILANPMSRQIHGHDALLLLTILVNYRKYESVNPYIVKLSILDDELALNGLGWVISSALTDFNRKYKEKKEEPQTGWLSSITSMVGNIFVGDSDSVSAKVRTNDSILLALYEAVHLNRNFITVLTTSHTESSSGPSSPTTTRAVEGTREDELGPQADHQGGEAVQGPLPSTPPPDSSQTTNHMVTFLQYCSIVMQDIKDEQRLCSFKLCLVILTCIAEDQYANSFLHDANMNFVVQLYRMPMRHRKIAVPNTSSRPLACAWLDLTVEFIVTHMMKDFPMELYMKCLGIVHRLLCYQKKCRVRLQYTWKDLWTALINLVKFMIAQEAHLASRHNIFYLAIKVVNLFNLFITYGDTFLPSPTSYDELYYEIIRMHTVFDNLYSMALRHATNHGEHKDSATRLTNALVNIRAIVNHFTPKIDSWSAANHLSSLTEDQVLEVVRSNYDTLTLKLQESLDQYERYAEKPKESAFFTQLVRSIISDFRKSINVAALQQEAVLQEFSHIH</sequence>
<dbReference type="Pfam" id="PF08427">
    <property type="entry name" value="ARMH3_C"/>
    <property type="match status" value="1"/>
</dbReference>